<feature type="repeat" description="ARM" evidence="1">
    <location>
        <begin position="131"/>
        <end position="173"/>
    </location>
</feature>
<dbReference type="Proteomes" id="UP001363151">
    <property type="component" value="Unassembled WGS sequence"/>
</dbReference>
<evidence type="ECO:0000256" key="1">
    <source>
        <dbReference type="PROSITE-ProRule" id="PRU00259"/>
    </source>
</evidence>
<dbReference type="Gene3D" id="1.25.10.10">
    <property type="entry name" value="Leucine-rich Repeat Variant"/>
    <property type="match status" value="2"/>
</dbReference>
<comment type="caution">
    <text evidence="2">The sequence shown here is derived from an EMBL/GenBank/DDBJ whole genome shotgun (WGS) entry which is preliminary data.</text>
</comment>
<evidence type="ECO:0000313" key="2">
    <source>
        <dbReference type="EMBL" id="KAK7248597.1"/>
    </source>
</evidence>
<dbReference type="PANTHER" id="PTHR23315:SF7">
    <property type="entry name" value="U-BOX DOMAIN-CONTAINING PROTEIN 4"/>
    <property type="match status" value="1"/>
</dbReference>
<dbReference type="SUPFAM" id="SSF48371">
    <property type="entry name" value="ARM repeat"/>
    <property type="match status" value="1"/>
</dbReference>
<reference evidence="2 3" key="1">
    <citation type="submission" date="2024-03" db="EMBL/GenBank/DDBJ databases">
        <title>Aureococcus anophagefferens CCMP1851 and Kratosvirus quantuckense: Draft genome of a second virus-susceptible host strain in the model system.</title>
        <authorList>
            <person name="Chase E."/>
            <person name="Truchon A.R."/>
            <person name="Schepens W."/>
            <person name="Wilhelm S.W."/>
        </authorList>
    </citation>
    <scope>NUCLEOTIDE SEQUENCE [LARGE SCALE GENOMIC DNA]</scope>
    <source>
        <strain evidence="2 3">CCMP1851</strain>
    </source>
</reference>
<sequence length="236" mass="24785">MAEIEGLVRALREGDGAAKAAAARALRDLAGRAVSWLRPTPLITIAEAGAIPPLVELLRDGGAKAKAAAARTLGDLACNDACEVLIAEAGGIPPLVALLRARSKKAKDEAAWALRNLARHAAGKLLIAEAGGIPPLVKLLRDGSANARYWVERALSRLAHNNDANAVAIAAAVRFEALVQLARRGRVTVGYQLIVHDAGVPAKRKAALVVAALLRDYVPEFKSAPRDIKTVIASYL</sequence>
<dbReference type="EMBL" id="JBBJCI010000089">
    <property type="protein sequence ID" value="KAK7248597.1"/>
    <property type="molecule type" value="Genomic_DNA"/>
</dbReference>
<protein>
    <submittedName>
        <fullName evidence="2">Uncharacterized protein</fullName>
    </submittedName>
</protein>
<dbReference type="InterPro" id="IPR016024">
    <property type="entry name" value="ARM-type_fold"/>
</dbReference>
<dbReference type="InterPro" id="IPR011989">
    <property type="entry name" value="ARM-like"/>
</dbReference>
<dbReference type="InterPro" id="IPR000225">
    <property type="entry name" value="Armadillo"/>
</dbReference>
<proteinExistence type="predicted"/>
<feature type="repeat" description="ARM" evidence="1">
    <location>
        <begin position="49"/>
        <end position="91"/>
    </location>
</feature>
<dbReference type="Pfam" id="PF00514">
    <property type="entry name" value="Arm"/>
    <property type="match status" value="2"/>
</dbReference>
<name>A0ABR1G6C6_AURAN</name>
<dbReference type="PANTHER" id="PTHR23315">
    <property type="entry name" value="U BOX DOMAIN-CONTAINING"/>
    <property type="match status" value="1"/>
</dbReference>
<dbReference type="SMART" id="SM00185">
    <property type="entry name" value="ARM"/>
    <property type="match status" value="3"/>
</dbReference>
<dbReference type="PROSITE" id="PS50176">
    <property type="entry name" value="ARM_REPEAT"/>
    <property type="match status" value="3"/>
</dbReference>
<accession>A0ABR1G6C6</accession>
<gene>
    <name evidence="2" type="ORF">SO694_0016503</name>
</gene>
<organism evidence="2 3">
    <name type="scientific">Aureococcus anophagefferens</name>
    <name type="common">Harmful bloom alga</name>
    <dbReference type="NCBI Taxonomy" id="44056"/>
    <lineage>
        <taxon>Eukaryota</taxon>
        <taxon>Sar</taxon>
        <taxon>Stramenopiles</taxon>
        <taxon>Ochrophyta</taxon>
        <taxon>Pelagophyceae</taxon>
        <taxon>Pelagomonadales</taxon>
        <taxon>Pelagomonadaceae</taxon>
        <taxon>Aureococcus</taxon>
    </lineage>
</organism>
<evidence type="ECO:0000313" key="3">
    <source>
        <dbReference type="Proteomes" id="UP001363151"/>
    </source>
</evidence>
<feature type="repeat" description="ARM" evidence="1">
    <location>
        <begin position="90"/>
        <end position="132"/>
    </location>
</feature>
<keyword evidence="3" id="KW-1185">Reference proteome</keyword>